<accession>A0ABR9DNJ1</accession>
<reference evidence="9 10" key="1">
    <citation type="submission" date="2020-09" db="EMBL/GenBank/DDBJ databases">
        <title>Flavimobilis rhizosphaerae sp. nov., isolated from rhizosphere soil of Spartina alterniflora.</title>
        <authorList>
            <person name="Hanqin C."/>
        </authorList>
    </citation>
    <scope>NUCLEOTIDE SEQUENCE [LARGE SCALE GENOMIC DNA]</scope>
    <source>
        <strain evidence="9 10">GY 10621</strain>
    </source>
</reference>
<dbReference type="Pfam" id="PF08532">
    <property type="entry name" value="Glyco_hydro_42M"/>
    <property type="match status" value="1"/>
</dbReference>
<feature type="domain" description="Glycoside hydrolase family 42 N-terminal" evidence="7">
    <location>
        <begin position="20"/>
        <end position="386"/>
    </location>
</feature>
<feature type="domain" description="Beta-galactosidase trimerisation" evidence="8">
    <location>
        <begin position="397"/>
        <end position="605"/>
    </location>
</feature>
<keyword evidence="10" id="KW-1185">Reference proteome</keyword>
<dbReference type="InterPro" id="IPR013529">
    <property type="entry name" value="Glyco_hydro_42_N"/>
</dbReference>
<dbReference type="InterPro" id="IPR003476">
    <property type="entry name" value="Glyco_hydro_42"/>
</dbReference>
<comment type="caution">
    <text evidence="9">The sequence shown here is derived from an EMBL/GenBank/DDBJ whole genome shotgun (WGS) entry which is preliminary data.</text>
</comment>
<sequence>MTTGTRPRATWARSLRYGGDYNPEQWPRDVWAQDVQLMQEAGVNLVTVGVFSWSTYEPRPGARELDWLEDVCDLLGDAGIGVDLATPTASPPPWLGVLHPETLPVDADGVRLSPGSRNQFSPASRVYRAHALAITQDVVARMARHEAVEMWHVGNEFGQVCHGEESAAAFRAWLAARYNDIGTLNDAWGTAVWSQGYASFDEIAPPRRAPYHLNPAQELDWRRYASDQLRSLFREQKALIQKHDTMRPVTTNFMGFFPGIDPWSWADDVDLVADDAYPDPADPQAAADAALTGDLVRGLGRGAPWLLMESATSAVSWREHNLPKTPARSRRDALQAVAHGADGVLFFQWRAARTGAERFHSAMLPHAGADTRLHAGVRRLGADLARLDAVVGERVPAHVALVVDWPSRWAASTVARPTARLDEHERLRAWHAALWRRSYATDVVAQDGGLDGYDLVLVPQLHLLTQAGADALRRALARGATVVVGPFTGVVDPTTAVHGGPSPALLRDLLGGGAEEWVPLPDGGVALTPGPAWPGGPAPRAHTFGELVSVDGAEVLATVTEGHLAGAPALLRRPVGPGTLWYHAVVLDDDALAATLLAAADAAGVEPVVADVPDGVEAVRRGPVTFLLNHADSPRAHALAAPAHDLLSGHDLDGEILLAPDDVLALVEHPHPSERTDHTS</sequence>
<dbReference type="SUPFAM" id="SSF51445">
    <property type="entry name" value="(Trans)glycosidases"/>
    <property type="match status" value="1"/>
</dbReference>
<dbReference type="Pfam" id="PF02449">
    <property type="entry name" value="Glyco_hydro_42"/>
    <property type="match status" value="1"/>
</dbReference>
<keyword evidence="4 6" id="KW-0378">Hydrolase</keyword>
<evidence type="ECO:0000259" key="7">
    <source>
        <dbReference type="Pfam" id="PF02449"/>
    </source>
</evidence>
<dbReference type="CDD" id="cd03143">
    <property type="entry name" value="A4_beta-galactosidase_middle_domain"/>
    <property type="match status" value="1"/>
</dbReference>
<gene>
    <name evidence="9" type="ORF">IGS67_03130</name>
</gene>
<evidence type="ECO:0000313" key="9">
    <source>
        <dbReference type="EMBL" id="MBD9698489.1"/>
    </source>
</evidence>
<dbReference type="Proteomes" id="UP000642107">
    <property type="component" value="Unassembled WGS sequence"/>
</dbReference>
<dbReference type="PANTHER" id="PTHR36447:SF1">
    <property type="entry name" value="BETA-GALACTOSIDASE GANA"/>
    <property type="match status" value="1"/>
</dbReference>
<dbReference type="PANTHER" id="PTHR36447">
    <property type="entry name" value="BETA-GALACTOSIDASE GANA"/>
    <property type="match status" value="1"/>
</dbReference>
<name>A0ABR9DNJ1_9MICO</name>
<comment type="catalytic activity">
    <reaction evidence="1 6">
        <text>Hydrolysis of terminal non-reducing beta-D-galactose residues in beta-D-galactosides.</text>
        <dbReference type="EC" id="3.2.1.23"/>
    </reaction>
</comment>
<evidence type="ECO:0000256" key="3">
    <source>
        <dbReference type="ARBA" id="ARBA00012756"/>
    </source>
</evidence>
<evidence type="ECO:0000259" key="8">
    <source>
        <dbReference type="Pfam" id="PF08532"/>
    </source>
</evidence>
<dbReference type="InterPro" id="IPR029062">
    <property type="entry name" value="Class_I_gatase-like"/>
</dbReference>
<evidence type="ECO:0000256" key="1">
    <source>
        <dbReference type="ARBA" id="ARBA00001412"/>
    </source>
</evidence>
<evidence type="ECO:0000256" key="5">
    <source>
        <dbReference type="ARBA" id="ARBA00023295"/>
    </source>
</evidence>
<dbReference type="InterPro" id="IPR013738">
    <property type="entry name" value="Beta_galactosidase_Trimer"/>
</dbReference>
<dbReference type="EC" id="3.2.1.23" evidence="3 6"/>
<organism evidence="9 10">
    <name type="scientific">Flavimobilis rhizosphaerae</name>
    <dbReference type="NCBI Taxonomy" id="2775421"/>
    <lineage>
        <taxon>Bacteria</taxon>
        <taxon>Bacillati</taxon>
        <taxon>Actinomycetota</taxon>
        <taxon>Actinomycetes</taxon>
        <taxon>Micrococcales</taxon>
        <taxon>Jonesiaceae</taxon>
        <taxon>Flavimobilis</taxon>
    </lineage>
</organism>
<evidence type="ECO:0000313" key="10">
    <source>
        <dbReference type="Proteomes" id="UP000642107"/>
    </source>
</evidence>
<keyword evidence="5 6" id="KW-0326">Glycosidase</keyword>
<dbReference type="InterPro" id="IPR017853">
    <property type="entry name" value="GH"/>
</dbReference>
<dbReference type="SUPFAM" id="SSF52317">
    <property type="entry name" value="Class I glutamine amidotransferase-like"/>
    <property type="match status" value="1"/>
</dbReference>
<protein>
    <recommendedName>
        <fullName evidence="3 6">Beta-galactosidase</fullName>
        <shortName evidence="6">Beta-gal</shortName>
        <ecNumber evidence="3 6">3.2.1.23</ecNumber>
    </recommendedName>
</protein>
<dbReference type="RefSeq" id="WP_192277686.1">
    <property type="nucleotide sequence ID" value="NZ_JACZDF010000001.1"/>
</dbReference>
<dbReference type="PIRSF" id="PIRSF001084">
    <property type="entry name" value="B-galactosidase"/>
    <property type="match status" value="1"/>
</dbReference>
<evidence type="ECO:0000256" key="4">
    <source>
        <dbReference type="ARBA" id="ARBA00022801"/>
    </source>
</evidence>
<dbReference type="Gene3D" id="3.40.50.880">
    <property type="match status" value="1"/>
</dbReference>
<dbReference type="Gene3D" id="3.20.20.80">
    <property type="entry name" value="Glycosidases"/>
    <property type="match status" value="1"/>
</dbReference>
<comment type="similarity">
    <text evidence="2 6">Belongs to the glycosyl hydrolase 42 family.</text>
</comment>
<evidence type="ECO:0000256" key="2">
    <source>
        <dbReference type="ARBA" id="ARBA00005940"/>
    </source>
</evidence>
<dbReference type="EMBL" id="JACZDF010000001">
    <property type="protein sequence ID" value="MBD9698489.1"/>
    <property type="molecule type" value="Genomic_DNA"/>
</dbReference>
<proteinExistence type="inferred from homology"/>
<dbReference type="InterPro" id="IPR013780">
    <property type="entry name" value="Glyco_hydro_b"/>
</dbReference>
<dbReference type="Gene3D" id="2.60.40.1180">
    <property type="entry name" value="Golgi alpha-mannosidase II"/>
    <property type="match status" value="1"/>
</dbReference>
<evidence type="ECO:0000256" key="6">
    <source>
        <dbReference type="PIRNR" id="PIRNR001084"/>
    </source>
</evidence>